<reference evidence="10" key="1">
    <citation type="journal article" date="2014" name="Int. J. Syst. Evol. Microbiol.">
        <title>Complete genome sequence of Corynebacterium casei LMG S-19264T (=DSM 44701T), isolated from a smear-ripened cheese.</title>
        <authorList>
            <consortium name="US DOE Joint Genome Institute (JGI-PGF)"/>
            <person name="Walter F."/>
            <person name="Albersmeier A."/>
            <person name="Kalinowski J."/>
            <person name="Ruckert C."/>
        </authorList>
    </citation>
    <scope>NUCLEOTIDE SEQUENCE</scope>
    <source>
        <strain evidence="10">CGMCC 1.15388</strain>
    </source>
</reference>
<evidence type="ECO:0000259" key="7">
    <source>
        <dbReference type="Pfam" id="PF00441"/>
    </source>
</evidence>
<keyword evidence="4 5" id="KW-0274">FAD</keyword>
<dbReference type="GO" id="GO:0003995">
    <property type="term" value="F:acyl-CoA dehydrogenase activity"/>
    <property type="evidence" value="ECO:0007669"/>
    <property type="project" value="InterPro"/>
</dbReference>
<name>A0A917ERH0_9MICC</name>
<gene>
    <name evidence="10" type="primary">gcdH</name>
    <name evidence="10" type="ORF">GCM10011401_23990</name>
</gene>
<comment type="similarity">
    <text evidence="2 5">Belongs to the acyl-CoA dehydrogenase family.</text>
</comment>
<dbReference type="AlphaFoldDB" id="A0A917ERH0"/>
<evidence type="ECO:0000313" key="11">
    <source>
        <dbReference type="Proteomes" id="UP000633136"/>
    </source>
</evidence>
<keyword evidence="3 5" id="KW-0285">Flavoprotein</keyword>
<dbReference type="EMBL" id="BMIS01000013">
    <property type="protein sequence ID" value="GGE75834.1"/>
    <property type="molecule type" value="Genomic_DNA"/>
</dbReference>
<dbReference type="Pfam" id="PF02770">
    <property type="entry name" value="Acyl-CoA_dh_M"/>
    <property type="match status" value="1"/>
</dbReference>
<comment type="caution">
    <text evidence="10">The sequence shown here is derived from an EMBL/GenBank/DDBJ whole genome shotgun (WGS) entry which is preliminary data.</text>
</comment>
<feature type="region of interest" description="Disordered" evidence="6">
    <location>
        <begin position="1"/>
        <end position="31"/>
    </location>
</feature>
<evidence type="ECO:0000256" key="1">
    <source>
        <dbReference type="ARBA" id="ARBA00001974"/>
    </source>
</evidence>
<dbReference type="InterPro" id="IPR009100">
    <property type="entry name" value="AcylCoA_DH/oxidase_NM_dom_sf"/>
</dbReference>
<dbReference type="GO" id="GO:0006635">
    <property type="term" value="P:fatty acid beta-oxidation"/>
    <property type="evidence" value="ECO:0007669"/>
    <property type="project" value="InterPro"/>
</dbReference>
<feature type="domain" description="Acyl-CoA dehydrogenase/oxidase C-terminal" evidence="7">
    <location>
        <begin position="275"/>
        <end position="419"/>
    </location>
</feature>
<dbReference type="PANTHER" id="PTHR43188">
    <property type="entry name" value="ACYL-COENZYME A OXIDASE"/>
    <property type="match status" value="1"/>
</dbReference>
<protein>
    <submittedName>
        <fullName evidence="10">Glutaryl-CoA dehydrogenase</fullName>
    </submittedName>
</protein>
<feature type="compositionally biased region" description="Low complexity" evidence="6">
    <location>
        <begin position="11"/>
        <end position="20"/>
    </location>
</feature>
<organism evidence="10 11">
    <name type="scientific">Nesterenkonia cremea</name>
    <dbReference type="NCBI Taxonomy" id="1882340"/>
    <lineage>
        <taxon>Bacteria</taxon>
        <taxon>Bacillati</taxon>
        <taxon>Actinomycetota</taxon>
        <taxon>Actinomycetes</taxon>
        <taxon>Micrococcales</taxon>
        <taxon>Micrococcaceae</taxon>
        <taxon>Nesterenkonia</taxon>
    </lineage>
</organism>
<dbReference type="InterPro" id="IPR013786">
    <property type="entry name" value="AcylCoA_DH/ox_N"/>
</dbReference>
<feature type="compositionally biased region" description="Basic and acidic residues" evidence="6">
    <location>
        <begin position="21"/>
        <end position="31"/>
    </location>
</feature>
<evidence type="ECO:0000259" key="8">
    <source>
        <dbReference type="Pfam" id="PF02770"/>
    </source>
</evidence>
<dbReference type="Gene3D" id="2.40.110.10">
    <property type="entry name" value="Butyryl-CoA Dehydrogenase, subunit A, domain 2"/>
    <property type="match status" value="1"/>
</dbReference>
<dbReference type="InterPro" id="IPR045008">
    <property type="entry name" value="ACX4-like"/>
</dbReference>
<dbReference type="GO" id="GO:0050660">
    <property type="term" value="F:flavin adenine dinucleotide binding"/>
    <property type="evidence" value="ECO:0007669"/>
    <property type="project" value="InterPro"/>
</dbReference>
<proteinExistence type="inferred from homology"/>
<dbReference type="RefSeq" id="WP_188686063.1">
    <property type="nucleotide sequence ID" value="NZ_BMIS01000013.1"/>
</dbReference>
<dbReference type="PANTHER" id="PTHR43188:SF1">
    <property type="entry name" value="ACYL-COA DEHYDROGENASE"/>
    <property type="match status" value="1"/>
</dbReference>
<dbReference type="InterPro" id="IPR009075">
    <property type="entry name" value="AcylCo_DH/oxidase_C"/>
</dbReference>
<keyword evidence="5" id="KW-0560">Oxidoreductase</keyword>
<evidence type="ECO:0000256" key="2">
    <source>
        <dbReference type="ARBA" id="ARBA00009347"/>
    </source>
</evidence>
<dbReference type="Gene3D" id="1.10.540.10">
    <property type="entry name" value="Acyl-CoA dehydrogenase/oxidase, N-terminal domain"/>
    <property type="match status" value="1"/>
</dbReference>
<sequence length="426" mass="45719">MTTPTTPGYSATPGPATGDRAAGDRAASDRWLPDQAIADQLHSSDEHPDLLDLARHLDEGERRRLQAIEEVAQQRIRPKCIEPWNREELPRKLIAELGRLGLGEISVDGSSALFQGLAHAALARADLSLSTLIGIHNELLVGLIDSLGSPQQRGTWLPELRSLRTLGAFCLTEPDHGSDIARGLATTATLKAGRWHIRGQKRWIGMGAVADLALIWARDTSDDQIKGFLVPTDVPGYRAEGITQKTGLRIMQNAEIQLDLHVPESSQLAGATSFSAVHAALRDSRAWVGWQAVGAQQSLFDIARSYAAGRDQFGRPIGSFQLVQSALAQVAGNMGVSTAFMGEVTRLQAEDRLTMLRASLAKSTLTRLARESAAVAREILGGNGILSSHEIAKVAADIEAVHAYEGSYGINLLIAGREITGISAFG</sequence>
<dbReference type="SUPFAM" id="SSF56645">
    <property type="entry name" value="Acyl-CoA dehydrogenase NM domain-like"/>
    <property type="match status" value="1"/>
</dbReference>
<dbReference type="Pfam" id="PF02771">
    <property type="entry name" value="Acyl-CoA_dh_N"/>
    <property type="match status" value="1"/>
</dbReference>
<evidence type="ECO:0000256" key="3">
    <source>
        <dbReference type="ARBA" id="ARBA00022630"/>
    </source>
</evidence>
<evidence type="ECO:0000256" key="5">
    <source>
        <dbReference type="RuleBase" id="RU362125"/>
    </source>
</evidence>
<dbReference type="Proteomes" id="UP000633136">
    <property type="component" value="Unassembled WGS sequence"/>
</dbReference>
<evidence type="ECO:0000256" key="4">
    <source>
        <dbReference type="ARBA" id="ARBA00022827"/>
    </source>
</evidence>
<feature type="domain" description="Acyl-CoA dehydrogenase/oxidase N-terminal" evidence="9">
    <location>
        <begin position="63"/>
        <end position="161"/>
    </location>
</feature>
<feature type="domain" description="Acyl-CoA oxidase/dehydrogenase middle" evidence="8">
    <location>
        <begin position="168"/>
        <end position="259"/>
    </location>
</feature>
<dbReference type="SUPFAM" id="SSF47203">
    <property type="entry name" value="Acyl-CoA dehydrogenase C-terminal domain-like"/>
    <property type="match status" value="1"/>
</dbReference>
<dbReference type="InterPro" id="IPR006091">
    <property type="entry name" value="Acyl-CoA_Oxase/DH_mid-dom"/>
</dbReference>
<evidence type="ECO:0000313" key="10">
    <source>
        <dbReference type="EMBL" id="GGE75834.1"/>
    </source>
</evidence>
<dbReference type="InterPro" id="IPR036250">
    <property type="entry name" value="AcylCo_DH-like_C"/>
</dbReference>
<evidence type="ECO:0000256" key="6">
    <source>
        <dbReference type="SAM" id="MobiDB-lite"/>
    </source>
</evidence>
<dbReference type="Pfam" id="PF00441">
    <property type="entry name" value="Acyl-CoA_dh_1"/>
    <property type="match status" value="1"/>
</dbReference>
<keyword evidence="11" id="KW-1185">Reference proteome</keyword>
<evidence type="ECO:0000259" key="9">
    <source>
        <dbReference type="Pfam" id="PF02771"/>
    </source>
</evidence>
<dbReference type="InterPro" id="IPR037069">
    <property type="entry name" value="AcylCoA_DH/ox_N_sf"/>
</dbReference>
<dbReference type="Gene3D" id="1.20.140.10">
    <property type="entry name" value="Butyryl-CoA Dehydrogenase, subunit A, domain 3"/>
    <property type="match status" value="1"/>
</dbReference>
<accession>A0A917ERH0</accession>
<comment type="cofactor">
    <cofactor evidence="1 5">
        <name>FAD</name>
        <dbReference type="ChEBI" id="CHEBI:57692"/>
    </cofactor>
</comment>
<reference evidence="10" key="2">
    <citation type="submission" date="2020-09" db="EMBL/GenBank/DDBJ databases">
        <authorList>
            <person name="Sun Q."/>
            <person name="Zhou Y."/>
        </authorList>
    </citation>
    <scope>NUCLEOTIDE SEQUENCE</scope>
    <source>
        <strain evidence="10">CGMCC 1.15388</strain>
    </source>
</reference>
<dbReference type="InterPro" id="IPR046373">
    <property type="entry name" value="Acyl-CoA_Oxase/DH_mid-dom_sf"/>
</dbReference>